<feature type="transmembrane region" description="Helical" evidence="2">
    <location>
        <begin position="232"/>
        <end position="257"/>
    </location>
</feature>
<reference evidence="3" key="1">
    <citation type="submission" date="2021-01" db="EMBL/GenBank/DDBJ databases">
        <authorList>
            <person name="Corre E."/>
            <person name="Pelletier E."/>
            <person name="Niang G."/>
            <person name="Scheremetjew M."/>
            <person name="Finn R."/>
            <person name="Kale V."/>
            <person name="Holt S."/>
            <person name="Cochrane G."/>
            <person name="Meng A."/>
            <person name="Brown T."/>
            <person name="Cohen L."/>
        </authorList>
    </citation>
    <scope>NUCLEOTIDE SEQUENCE</scope>
    <source>
        <strain evidence="3">CCMP3105</strain>
    </source>
</reference>
<organism evidence="3">
    <name type="scientific">Alexandrium monilatum</name>
    <dbReference type="NCBI Taxonomy" id="311494"/>
    <lineage>
        <taxon>Eukaryota</taxon>
        <taxon>Sar</taxon>
        <taxon>Alveolata</taxon>
        <taxon>Dinophyceae</taxon>
        <taxon>Gonyaulacales</taxon>
        <taxon>Pyrocystaceae</taxon>
        <taxon>Alexandrium</taxon>
    </lineage>
</organism>
<dbReference type="InterPro" id="IPR035897">
    <property type="entry name" value="Toll_tir_struct_dom_sf"/>
</dbReference>
<evidence type="ECO:0008006" key="4">
    <source>
        <dbReference type="Google" id="ProtNLM"/>
    </source>
</evidence>
<dbReference type="SUPFAM" id="SSF52200">
    <property type="entry name" value="Toll/Interleukin receptor TIR domain"/>
    <property type="match status" value="1"/>
</dbReference>
<name>A0A7S4SCJ1_9DINO</name>
<feature type="transmembrane region" description="Helical" evidence="2">
    <location>
        <begin position="269"/>
        <end position="287"/>
    </location>
</feature>
<keyword evidence="2" id="KW-1133">Transmembrane helix</keyword>
<evidence type="ECO:0000256" key="2">
    <source>
        <dbReference type="SAM" id="Phobius"/>
    </source>
</evidence>
<feature type="region of interest" description="Disordered" evidence="1">
    <location>
        <begin position="16"/>
        <end position="41"/>
    </location>
</feature>
<gene>
    <name evidence="3" type="ORF">AMON00008_LOCUS47592</name>
</gene>
<feature type="region of interest" description="Disordered" evidence="1">
    <location>
        <begin position="115"/>
        <end position="155"/>
    </location>
</feature>
<dbReference type="Gene3D" id="3.40.50.10140">
    <property type="entry name" value="Toll/interleukin-1 receptor homology (TIR) domain"/>
    <property type="match status" value="1"/>
</dbReference>
<sequence>MASNLVLPPCLSYSTQVSKGAMPPQTAEPANEVGHHSPHKKAGGLPWTCYSACFNEESTYVEHIVDLAEGSEESPARLPEARSAWAKDAGLADRPGIRFAQDDVHEVDSGVYEVEGSAAAGEPQRASVRASISEASEGPVQESSTSTRSMWRGESKGSARTRVRECITFSDKSLLRGTGAFQLLRRGGTIFEHSEGSAATFDLSAPVVRLEAFISHNWSTPRREKYMCLAMYFNWWTASTATLLAAGAMAALTASGLLPTVAFGERGEAGYVCSLLCPLLFLLVLFTSNELFAALGFAGPPVFLDKTCIHQTNRDLQQEGVTRLAAFLNESESMLMVYSPTYLTRLWTVYELASMLVLHPQRRLIVLPVFAPRIVCLGVLVIAGLDNLFWFFHTPAFEVIVPPLVLHSADFLLIFLFLALLLVIFRRMAAEHQEILRRVAGFRIQDATCTVEADRKLIEGNIAAFMQCLGLVGGQWEEEDDVETALETFNGLVRERVPRALARSLGHLGMGYKTISAMSCALLVRPFDDIGGCLHGNQDWRSLVGWLVESCVVAFATRPLSVAGMLHIAADRPTQRLGCNAFTARLFLKVTFLTAFDFGTRHGAELILGLAQSNAVWWAPCAGIVVVLAAITVFVYHSPGQRPEGRTWLGRLPASKGSAEPLPR</sequence>
<keyword evidence="2" id="KW-0812">Transmembrane</keyword>
<dbReference type="AlphaFoldDB" id="A0A7S4SCJ1"/>
<evidence type="ECO:0000256" key="1">
    <source>
        <dbReference type="SAM" id="MobiDB-lite"/>
    </source>
</evidence>
<evidence type="ECO:0000313" key="3">
    <source>
        <dbReference type="EMBL" id="CAE4640051.1"/>
    </source>
</evidence>
<feature type="transmembrane region" description="Helical" evidence="2">
    <location>
        <begin position="405"/>
        <end position="425"/>
    </location>
</feature>
<proteinExistence type="predicted"/>
<feature type="transmembrane region" description="Helical" evidence="2">
    <location>
        <begin position="364"/>
        <end position="385"/>
    </location>
</feature>
<keyword evidence="2" id="KW-0472">Membrane</keyword>
<feature type="transmembrane region" description="Helical" evidence="2">
    <location>
        <begin position="616"/>
        <end position="636"/>
    </location>
</feature>
<dbReference type="EMBL" id="HBNR01067313">
    <property type="protein sequence ID" value="CAE4640051.1"/>
    <property type="molecule type" value="Transcribed_RNA"/>
</dbReference>
<accession>A0A7S4SCJ1</accession>
<feature type="transmembrane region" description="Helical" evidence="2">
    <location>
        <begin position="577"/>
        <end position="596"/>
    </location>
</feature>
<protein>
    <recommendedName>
        <fullName evidence="4">TIR domain-containing protein</fullName>
    </recommendedName>
</protein>